<feature type="region of interest" description="Disordered" evidence="1">
    <location>
        <begin position="109"/>
        <end position="169"/>
    </location>
</feature>
<keyword evidence="3" id="KW-1185">Reference proteome</keyword>
<feature type="compositionally biased region" description="Pro residues" evidence="1">
    <location>
        <begin position="127"/>
        <end position="145"/>
    </location>
</feature>
<dbReference type="Pfam" id="PF02575">
    <property type="entry name" value="YbaB_DNA_bd"/>
    <property type="match status" value="1"/>
</dbReference>
<dbReference type="Proteomes" id="UP000250434">
    <property type="component" value="Chromosome"/>
</dbReference>
<dbReference type="GO" id="GO:0003677">
    <property type="term" value="F:DNA binding"/>
    <property type="evidence" value="ECO:0007669"/>
    <property type="project" value="InterPro"/>
</dbReference>
<dbReference type="AlphaFoldDB" id="A0A344L7N8"/>
<dbReference type="KEGG" id="aab:A4R43_17285"/>
<organism evidence="2 3">
    <name type="scientific">Amycolatopsis albispora</name>
    <dbReference type="NCBI Taxonomy" id="1804986"/>
    <lineage>
        <taxon>Bacteria</taxon>
        <taxon>Bacillati</taxon>
        <taxon>Actinomycetota</taxon>
        <taxon>Actinomycetes</taxon>
        <taxon>Pseudonocardiales</taxon>
        <taxon>Pseudonocardiaceae</taxon>
        <taxon>Amycolatopsis</taxon>
    </lineage>
</organism>
<sequence length="169" mass="17999">MDEMEAKTVALREKVDGLLESLGRQVSQTADLQARAAVVTGQASSPDGQVSVTTDAQGVVTGVRFAPSAFVRNTPDHLSPVLVHTIQAAAADAKRKTEEVLLPLKAGLPDLPDLFEDAPSLRELTTPPAPSPMAAPPPPPPPAQPPRARRRPVAEEVEDEPIGDIMRRR</sequence>
<dbReference type="EMBL" id="CP015163">
    <property type="protein sequence ID" value="AXB44062.1"/>
    <property type="molecule type" value="Genomic_DNA"/>
</dbReference>
<dbReference type="SUPFAM" id="SSF82607">
    <property type="entry name" value="YbaB-like"/>
    <property type="match status" value="1"/>
</dbReference>
<proteinExistence type="predicted"/>
<evidence type="ECO:0000256" key="1">
    <source>
        <dbReference type="SAM" id="MobiDB-lite"/>
    </source>
</evidence>
<name>A0A344L7N8_9PSEU</name>
<dbReference type="InterPro" id="IPR004401">
    <property type="entry name" value="YbaB/EbfC"/>
</dbReference>
<protein>
    <submittedName>
        <fullName evidence="2">Uncharacterized protein</fullName>
    </submittedName>
</protein>
<dbReference type="InterPro" id="IPR036894">
    <property type="entry name" value="YbaB-like_sf"/>
</dbReference>
<dbReference type="RefSeq" id="WP_162788504.1">
    <property type="nucleotide sequence ID" value="NZ_CP015163.1"/>
</dbReference>
<evidence type="ECO:0000313" key="2">
    <source>
        <dbReference type="EMBL" id="AXB44062.1"/>
    </source>
</evidence>
<dbReference type="Gene3D" id="3.30.1310.10">
    <property type="entry name" value="Nucleoid-associated protein YbaB-like domain"/>
    <property type="match status" value="1"/>
</dbReference>
<reference evidence="2 3" key="1">
    <citation type="submission" date="2016-04" db="EMBL/GenBank/DDBJ databases">
        <title>Complete genome sequence and analysis of deep-sea sediment isolate, Amycolatopsis sp. WP1.</title>
        <authorList>
            <person name="Wang H."/>
            <person name="Chen S."/>
            <person name="Wu Q."/>
        </authorList>
    </citation>
    <scope>NUCLEOTIDE SEQUENCE [LARGE SCALE GENOMIC DNA]</scope>
    <source>
        <strain evidence="2 3">WP1</strain>
    </source>
</reference>
<gene>
    <name evidence="2" type="ORF">A4R43_17285</name>
</gene>
<accession>A0A344L7N8</accession>
<evidence type="ECO:0000313" key="3">
    <source>
        <dbReference type="Proteomes" id="UP000250434"/>
    </source>
</evidence>